<evidence type="ECO:0000313" key="3">
    <source>
        <dbReference type="EMBL" id="MCQ4638265.1"/>
    </source>
</evidence>
<reference evidence="3 4" key="1">
    <citation type="submission" date="2022-06" db="EMBL/GenBank/DDBJ databases">
        <title>Isolation of gut microbiota from human fecal samples.</title>
        <authorList>
            <person name="Pamer E.G."/>
            <person name="Barat B."/>
            <person name="Waligurski E."/>
            <person name="Medina S."/>
            <person name="Paddock L."/>
            <person name="Mostad J."/>
        </authorList>
    </citation>
    <scope>NUCLEOTIDE SEQUENCE [LARGE SCALE GENOMIC DNA]</scope>
    <source>
        <strain evidence="3 4">SL.3.17</strain>
    </source>
</reference>
<accession>A0ABT1RSV1</accession>
<feature type="chain" id="PRO_5046741816" description="Fibronectin type-III domain-containing protein" evidence="2">
    <location>
        <begin position="25"/>
        <end position="267"/>
    </location>
</feature>
<organism evidence="3 4">
    <name type="scientific">Anaerovorax odorimutans</name>
    <dbReference type="NCBI Taxonomy" id="109327"/>
    <lineage>
        <taxon>Bacteria</taxon>
        <taxon>Bacillati</taxon>
        <taxon>Bacillota</taxon>
        <taxon>Clostridia</taxon>
        <taxon>Peptostreptococcales</taxon>
        <taxon>Anaerovoracaceae</taxon>
        <taxon>Anaerovorax</taxon>
    </lineage>
</organism>
<keyword evidence="2" id="KW-0732">Signal</keyword>
<dbReference type="Proteomes" id="UP001524502">
    <property type="component" value="Unassembled WGS sequence"/>
</dbReference>
<evidence type="ECO:0008006" key="5">
    <source>
        <dbReference type="Google" id="ProtNLM"/>
    </source>
</evidence>
<feature type="compositionally biased region" description="Basic and acidic residues" evidence="1">
    <location>
        <begin position="35"/>
        <end position="46"/>
    </location>
</feature>
<evidence type="ECO:0000256" key="1">
    <source>
        <dbReference type="SAM" id="MobiDB-lite"/>
    </source>
</evidence>
<dbReference type="InterPro" id="IPR036116">
    <property type="entry name" value="FN3_sf"/>
</dbReference>
<protein>
    <recommendedName>
        <fullName evidence="5">Fibronectin type-III domain-containing protein</fullName>
    </recommendedName>
</protein>
<dbReference type="EMBL" id="JANFXK010000023">
    <property type="protein sequence ID" value="MCQ4638265.1"/>
    <property type="molecule type" value="Genomic_DNA"/>
</dbReference>
<dbReference type="SUPFAM" id="SSF49265">
    <property type="entry name" value="Fibronectin type III"/>
    <property type="match status" value="1"/>
</dbReference>
<proteinExistence type="predicted"/>
<dbReference type="InterPro" id="IPR013783">
    <property type="entry name" value="Ig-like_fold"/>
</dbReference>
<evidence type="ECO:0000313" key="4">
    <source>
        <dbReference type="Proteomes" id="UP001524502"/>
    </source>
</evidence>
<feature type="signal peptide" evidence="2">
    <location>
        <begin position="1"/>
        <end position="24"/>
    </location>
</feature>
<gene>
    <name evidence="3" type="ORF">NE619_16140</name>
</gene>
<feature type="region of interest" description="Disordered" evidence="1">
    <location>
        <begin position="29"/>
        <end position="55"/>
    </location>
</feature>
<name>A0ABT1RSV1_9FIRM</name>
<evidence type="ECO:0000256" key="2">
    <source>
        <dbReference type="SAM" id="SignalP"/>
    </source>
</evidence>
<comment type="caution">
    <text evidence="3">The sequence shown here is derived from an EMBL/GenBank/DDBJ whole genome shotgun (WGS) entry which is preliminary data.</text>
</comment>
<keyword evidence="4" id="KW-1185">Reference proteome</keyword>
<dbReference type="Gene3D" id="2.60.40.10">
    <property type="entry name" value="Immunoglobulins"/>
    <property type="match status" value="2"/>
</dbReference>
<sequence>MKRMIACCLAFIMVVTLMPAVTFAGTQPETPKTLQKADKSLKSMEKKGKKVRPKSATTKEYDDEYLYGPMTVAAEPYDYNSILLMWDDDEYPEGFLVWRTTTPYNPDSWEIVGEVWGDDYDFLLGYDFCRIDTGLKTGTTYYYIIDSWDYSLDAYDDDGFVFSNSDLMVSARPTLGKTTKVKAKSKKRKQVTVTWKKVAGASGYQVQKSYKKNKGYKSAGTVKKKTSKTIKNLKRKKNCYVKVRAYRTVSGKKVYGRLSGAAKAKVK</sequence>